<evidence type="ECO:0000313" key="2">
    <source>
        <dbReference type="Proteomes" id="UP001058003"/>
    </source>
</evidence>
<dbReference type="KEGG" id="daur:Daura_09070"/>
<protein>
    <submittedName>
        <fullName evidence="1">Uncharacterized protein</fullName>
    </submittedName>
</protein>
<dbReference type="EMBL" id="CP073767">
    <property type="protein sequence ID" value="UWZ56306.1"/>
    <property type="molecule type" value="Genomic_DNA"/>
</dbReference>
<accession>A0A9Q9MKZ9</accession>
<evidence type="ECO:0000313" key="1">
    <source>
        <dbReference type="EMBL" id="UWZ56306.1"/>
    </source>
</evidence>
<dbReference type="RefSeq" id="WP_033359683.1">
    <property type="nucleotide sequence ID" value="NZ_CP073767.1"/>
</dbReference>
<gene>
    <name evidence="1" type="ORF">Daura_09070</name>
</gene>
<sequence length="134" mass="14367">MSDHQSGFVVDLEAVRSFGAGLHADLTAHLSPEHDQILRTFVDTPSFGTRTASPDVQAAATLYHHKLIELLDLMDAFVHNGAVFVQAAEEVAAAYAHADQLSGDQFKTSLAVASTKVDDAIWAAQHDPRTGRSA</sequence>
<dbReference type="AlphaFoldDB" id="A0A9Q9MKZ9"/>
<keyword evidence="2" id="KW-1185">Reference proteome</keyword>
<name>A0A9Q9MKZ9_9ACTN</name>
<organism evidence="1 2">
    <name type="scientific">Dactylosporangium aurantiacum</name>
    <dbReference type="NCBI Taxonomy" id="35754"/>
    <lineage>
        <taxon>Bacteria</taxon>
        <taxon>Bacillati</taxon>
        <taxon>Actinomycetota</taxon>
        <taxon>Actinomycetes</taxon>
        <taxon>Micromonosporales</taxon>
        <taxon>Micromonosporaceae</taxon>
        <taxon>Dactylosporangium</taxon>
    </lineage>
</organism>
<dbReference type="Proteomes" id="UP001058003">
    <property type="component" value="Chromosome"/>
</dbReference>
<reference evidence="1" key="1">
    <citation type="submission" date="2021-04" db="EMBL/GenBank/DDBJ databases">
        <title>Dactylosporangium aurantiacum NRRL B-8018 full assembly.</title>
        <authorList>
            <person name="Hartkoorn R.C."/>
            <person name="Beaudoing E."/>
            <person name="Hot D."/>
        </authorList>
    </citation>
    <scope>NUCLEOTIDE SEQUENCE</scope>
    <source>
        <strain evidence="1">NRRL B-8018</strain>
    </source>
</reference>
<proteinExistence type="predicted"/>